<dbReference type="SUPFAM" id="SSF88874">
    <property type="entry name" value="Receptor-binding domain of short tail fibre protein gp12"/>
    <property type="match status" value="1"/>
</dbReference>
<reference evidence="3" key="1">
    <citation type="submission" date="2017-02" db="EMBL/GenBank/DDBJ databases">
        <authorList>
            <person name="Varghese N."/>
            <person name="Submissions S."/>
        </authorList>
    </citation>
    <scope>NUCLEOTIDE SEQUENCE [LARGE SCALE GENOMIC DNA]</scope>
    <source>
        <strain evidence="3">DSM 22270</strain>
    </source>
</reference>
<evidence type="ECO:0000259" key="1">
    <source>
        <dbReference type="Pfam" id="PF07484"/>
    </source>
</evidence>
<accession>A0A1T5BTI6</accession>
<dbReference type="InterPro" id="IPR011083">
    <property type="entry name" value="Phage_tail_collar_dom"/>
</dbReference>
<dbReference type="RefSeq" id="WP_082213143.1">
    <property type="nucleotide sequence ID" value="NZ_FUZA01000001.1"/>
</dbReference>
<dbReference type="OrthoDB" id="9810174at2"/>
<protein>
    <submittedName>
        <fullName evidence="2">Phage Tail Collar Domain</fullName>
    </submittedName>
</protein>
<dbReference type="Proteomes" id="UP000190897">
    <property type="component" value="Unassembled WGS sequence"/>
</dbReference>
<keyword evidence="3" id="KW-1185">Reference proteome</keyword>
<feature type="domain" description="Phage tail collar" evidence="1">
    <location>
        <begin position="8"/>
        <end position="61"/>
    </location>
</feature>
<organism evidence="2 3">
    <name type="scientific">Dyadobacter psychrophilus</name>
    <dbReference type="NCBI Taxonomy" id="651661"/>
    <lineage>
        <taxon>Bacteria</taxon>
        <taxon>Pseudomonadati</taxon>
        <taxon>Bacteroidota</taxon>
        <taxon>Cytophagia</taxon>
        <taxon>Cytophagales</taxon>
        <taxon>Spirosomataceae</taxon>
        <taxon>Dyadobacter</taxon>
    </lineage>
</organism>
<name>A0A1T5BTI6_9BACT</name>
<dbReference type="STRING" id="651661.SAMN05660293_00575"/>
<dbReference type="AlphaFoldDB" id="A0A1T5BTI6"/>
<gene>
    <name evidence="2" type="ORF">SAMN05660293_00575</name>
</gene>
<dbReference type="EMBL" id="FUZA01000001">
    <property type="protein sequence ID" value="SKB50200.1"/>
    <property type="molecule type" value="Genomic_DNA"/>
</dbReference>
<dbReference type="Gene3D" id="3.90.1340.10">
    <property type="entry name" value="Phage tail collar domain"/>
    <property type="match status" value="1"/>
</dbReference>
<dbReference type="InterPro" id="IPR037053">
    <property type="entry name" value="Phage_tail_collar_dom_sf"/>
</dbReference>
<dbReference type="Pfam" id="PF07484">
    <property type="entry name" value="Collar"/>
    <property type="match status" value="1"/>
</dbReference>
<evidence type="ECO:0000313" key="3">
    <source>
        <dbReference type="Proteomes" id="UP000190897"/>
    </source>
</evidence>
<sequence length="117" mass="12723">MGEPFLAEIKFIPAPAVPEGWARCDGREMCIAEHPALFELLGTSFGGDGRSTFALPNLVGRRPVQIELHAEMLSIANQSSRPLGLERRVQPQSAAPTYESTDFCIALKGVFPLSNKP</sequence>
<evidence type="ECO:0000313" key="2">
    <source>
        <dbReference type="EMBL" id="SKB50200.1"/>
    </source>
</evidence>
<proteinExistence type="predicted"/>